<dbReference type="AlphaFoldDB" id="B8JBY7"/>
<feature type="signal peptide" evidence="1">
    <location>
        <begin position="1"/>
        <end position="25"/>
    </location>
</feature>
<reference evidence="2" key="1">
    <citation type="submission" date="2009-01" db="EMBL/GenBank/DDBJ databases">
        <title>Complete sequence of Anaeromyxobacter dehalogenans 2CP-1.</title>
        <authorList>
            <consortium name="US DOE Joint Genome Institute"/>
            <person name="Lucas S."/>
            <person name="Copeland A."/>
            <person name="Lapidus A."/>
            <person name="Glavina del Rio T."/>
            <person name="Dalin E."/>
            <person name="Tice H."/>
            <person name="Bruce D."/>
            <person name="Goodwin L."/>
            <person name="Pitluck S."/>
            <person name="Saunders E."/>
            <person name="Brettin T."/>
            <person name="Detter J.C."/>
            <person name="Han C."/>
            <person name="Larimer F."/>
            <person name="Land M."/>
            <person name="Hauser L."/>
            <person name="Kyrpides N."/>
            <person name="Ovchinnikova G."/>
            <person name="Beliaev A.S."/>
            <person name="Richardson P."/>
        </authorList>
    </citation>
    <scope>NUCLEOTIDE SEQUENCE</scope>
    <source>
        <strain evidence="2">2CP-1</strain>
    </source>
</reference>
<dbReference type="KEGG" id="acp:A2cp1_0552"/>
<dbReference type="Proteomes" id="UP000007089">
    <property type="component" value="Chromosome"/>
</dbReference>
<evidence type="ECO:0000256" key="1">
    <source>
        <dbReference type="SAM" id="SignalP"/>
    </source>
</evidence>
<evidence type="ECO:0000313" key="3">
    <source>
        <dbReference type="Proteomes" id="UP000007089"/>
    </source>
</evidence>
<dbReference type="HOGENOM" id="CLU_1105344_0_0_7"/>
<feature type="chain" id="PRO_5002875328" evidence="1">
    <location>
        <begin position="26"/>
        <end position="251"/>
    </location>
</feature>
<keyword evidence="3" id="KW-1185">Reference proteome</keyword>
<sequence>MRTLTCLAALLPALAAADTSPLLLAGAQIDATGTTAVQTQPMPKGWFSTRNVLDRTKTSLVTRLAAGATTCSADQGVVATLSSVTAGNFTEVLNPQDRTVRYVWDTVTDLSPFQNRWHYYTGCDGVQVVLGCPEAIPVTFTIEAFAKSGTCQTYVNDLGQTVCAADQAVAMLPAVQEADQVATGCVEEGGDPSCGIGPCESACTQSCDAAFPVGRGADKGNVALLKACKEACPCTCKYERPARCPQPQNCE</sequence>
<gene>
    <name evidence="2" type="ordered locus">A2cp1_0552</name>
</gene>
<protein>
    <submittedName>
        <fullName evidence="2">Uncharacterized protein</fullName>
    </submittedName>
</protein>
<organism evidence="2 3">
    <name type="scientific">Anaeromyxobacter dehalogenans (strain ATCC BAA-258 / DSM 21875 / 2CP-1)</name>
    <dbReference type="NCBI Taxonomy" id="455488"/>
    <lineage>
        <taxon>Bacteria</taxon>
        <taxon>Pseudomonadati</taxon>
        <taxon>Myxococcota</taxon>
        <taxon>Myxococcia</taxon>
        <taxon>Myxococcales</taxon>
        <taxon>Cystobacterineae</taxon>
        <taxon>Anaeromyxobacteraceae</taxon>
        <taxon>Anaeromyxobacter</taxon>
    </lineage>
</organism>
<name>B8JBY7_ANAD2</name>
<accession>B8JBY7</accession>
<dbReference type="RefSeq" id="WP_012631957.1">
    <property type="nucleotide sequence ID" value="NC_011891.1"/>
</dbReference>
<dbReference type="EMBL" id="CP001359">
    <property type="protein sequence ID" value="ACL63909.1"/>
    <property type="molecule type" value="Genomic_DNA"/>
</dbReference>
<evidence type="ECO:0000313" key="2">
    <source>
        <dbReference type="EMBL" id="ACL63909.1"/>
    </source>
</evidence>
<keyword evidence="1" id="KW-0732">Signal</keyword>
<proteinExistence type="predicted"/>